<evidence type="ECO:0000256" key="6">
    <source>
        <dbReference type="ARBA" id="ARBA00022694"/>
    </source>
</evidence>
<evidence type="ECO:0000256" key="3">
    <source>
        <dbReference type="ARBA" id="ARBA00012584"/>
    </source>
</evidence>
<comment type="caution">
    <text evidence="13">The sequence shown here is derived from an EMBL/GenBank/DDBJ whole genome shotgun (WGS) entry which is preliminary data.</text>
</comment>
<dbReference type="GO" id="GO:0005524">
    <property type="term" value="F:ATP binding"/>
    <property type="evidence" value="ECO:0007669"/>
    <property type="project" value="UniProtKB-KW"/>
</dbReference>
<dbReference type="Pfam" id="PF01300">
    <property type="entry name" value="Sua5_yciO_yrdC"/>
    <property type="match status" value="1"/>
</dbReference>
<keyword evidence="8" id="KW-0547">Nucleotide-binding</keyword>
<organism evidence="13 14">
    <name type="scientific">Candidatus Harrisonbacteria bacterium CG10_big_fil_rev_8_21_14_0_10_45_28</name>
    <dbReference type="NCBI Taxonomy" id="1974586"/>
    <lineage>
        <taxon>Bacteria</taxon>
        <taxon>Candidatus Harrisoniibacteriota</taxon>
    </lineage>
</organism>
<name>A0A2H0UMH6_9BACT</name>
<dbReference type="GO" id="GO:0000049">
    <property type="term" value="F:tRNA binding"/>
    <property type="evidence" value="ECO:0007669"/>
    <property type="project" value="TreeGrafter"/>
</dbReference>
<evidence type="ECO:0000256" key="4">
    <source>
        <dbReference type="ARBA" id="ARBA00022490"/>
    </source>
</evidence>
<keyword evidence="7" id="KW-0548">Nucleotidyltransferase</keyword>
<dbReference type="InterPro" id="IPR006070">
    <property type="entry name" value="Sua5-like_dom"/>
</dbReference>
<evidence type="ECO:0000256" key="8">
    <source>
        <dbReference type="ARBA" id="ARBA00022741"/>
    </source>
</evidence>
<keyword evidence="6" id="KW-0819">tRNA processing</keyword>
<accession>A0A2H0UMH6</accession>
<dbReference type="PANTHER" id="PTHR17490:SF16">
    <property type="entry name" value="THREONYLCARBAMOYL-AMP SYNTHASE"/>
    <property type="match status" value="1"/>
</dbReference>
<reference evidence="14" key="1">
    <citation type="submission" date="2017-09" db="EMBL/GenBank/DDBJ databases">
        <title>Depth-based differentiation of microbial function through sediment-hosted aquifers and enrichment of novel symbionts in the deep terrestrial subsurface.</title>
        <authorList>
            <person name="Probst A.J."/>
            <person name="Ladd B."/>
            <person name="Jarett J.K."/>
            <person name="Geller-Mcgrath D.E."/>
            <person name="Sieber C.M.K."/>
            <person name="Emerson J.B."/>
            <person name="Anantharaman K."/>
            <person name="Thomas B.C."/>
            <person name="Malmstrom R."/>
            <person name="Stieglmeier M."/>
            <person name="Klingl A."/>
            <person name="Woyke T."/>
            <person name="Ryan C.M."/>
            <person name="Banfield J.F."/>
        </authorList>
    </citation>
    <scope>NUCLEOTIDE SEQUENCE [LARGE SCALE GENOMIC DNA]</scope>
</reference>
<dbReference type="PROSITE" id="PS51163">
    <property type="entry name" value="YRDC"/>
    <property type="match status" value="1"/>
</dbReference>
<evidence type="ECO:0000256" key="7">
    <source>
        <dbReference type="ARBA" id="ARBA00022695"/>
    </source>
</evidence>
<dbReference type="PANTHER" id="PTHR17490">
    <property type="entry name" value="SUA5"/>
    <property type="match status" value="1"/>
</dbReference>
<dbReference type="NCBIfam" id="TIGR00057">
    <property type="entry name" value="L-threonylcarbamoyladenylate synthase"/>
    <property type="match status" value="1"/>
</dbReference>
<feature type="domain" description="YrdC-like" evidence="12">
    <location>
        <begin position="4"/>
        <end position="194"/>
    </location>
</feature>
<comment type="similarity">
    <text evidence="2">Belongs to the SUA5 family.</text>
</comment>
<evidence type="ECO:0000256" key="10">
    <source>
        <dbReference type="ARBA" id="ARBA00029774"/>
    </source>
</evidence>
<keyword evidence="5" id="KW-0808">Transferase</keyword>
<keyword evidence="4" id="KW-0963">Cytoplasm</keyword>
<evidence type="ECO:0000313" key="13">
    <source>
        <dbReference type="EMBL" id="PIR87593.1"/>
    </source>
</evidence>
<dbReference type="AlphaFoldDB" id="A0A2H0UMH6"/>
<evidence type="ECO:0000256" key="1">
    <source>
        <dbReference type="ARBA" id="ARBA00004496"/>
    </source>
</evidence>
<gene>
    <name evidence="13" type="ORF">COU10_03790</name>
</gene>
<dbReference type="SUPFAM" id="SSF55821">
    <property type="entry name" value="YrdC/RibB"/>
    <property type="match status" value="1"/>
</dbReference>
<dbReference type="Proteomes" id="UP000230903">
    <property type="component" value="Unassembled WGS sequence"/>
</dbReference>
<dbReference type="Gene3D" id="3.90.870.10">
    <property type="entry name" value="DHBP synthase"/>
    <property type="match status" value="1"/>
</dbReference>
<evidence type="ECO:0000313" key="14">
    <source>
        <dbReference type="Proteomes" id="UP000230903"/>
    </source>
</evidence>
<dbReference type="EC" id="2.7.7.87" evidence="3"/>
<comment type="subcellular location">
    <subcellularLocation>
        <location evidence="1">Cytoplasm</location>
    </subcellularLocation>
</comment>
<dbReference type="InterPro" id="IPR050156">
    <property type="entry name" value="TC-AMP_synthase_SUA5"/>
</dbReference>
<evidence type="ECO:0000256" key="2">
    <source>
        <dbReference type="ARBA" id="ARBA00007663"/>
    </source>
</evidence>
<sequence>MDKDITQEQVVNILKNGGVGILATDTIYGLVGSALNKQTVSRILKIKERAPEKTFIVLINSLDELALFGVEMNKEIEKTLKRFWPGKVSVVLPISPSAGYNKYFYLHQGKQELAFRLPAKPMLRAILRKTGPLVAPSANPTGKIPATNIKEAEAYFGDQIDFYYSGKASRATKVSTLIRFDKYNLVELIRPGAVRIPKELLS</sequence>
<dbReference type="EMBL" id="PFBC01000058">
    <property type="protein sequence ID" value="PIR87593.1"/>
    <property type="molecule type" value="Genomic_DNA"/>
</dbReference>
<evidence type="ECO:0000256" key="11">
    <source>
        <dbReference type="ARBA" id="ARBA00048366"/>
    </source>
</evidence>
<evidence type="ECO:0000259" key="12">
    <source>
        <dbReference type="PROSITE" id="PS51163"/>
    </source>
</evidence>
<dbReference type="InterPro" id="IPR017945">
    <property type="entry name" value="DHBP_synth_RibB-like_a/b_dom"/>
</dbReference>
<comment type="catalytic activity">
    <reaction evidence="11">
        <text>L-threonine + hydrogencarbonate + ATP = L-threonylcarbamoyladenylate + diphosphate + H2O</text>
        <dbReference type="Rhea" id="RHEA:36407"/>
        <dbReference type="ChEBI" id="CHEBI:15377"/>
        <dbReference type="ChEBI" id="CHEBI:17544"/>
        <dbReference type="ChEBI" id="CHEBI:30616"/>
        <dbReference type="ChEBI" id="CHEBI:33019"/>
        <dbReference type="ChEBI" id="CHEBI:57926"/>
        <dbReference type="ChEBI" id="CHEBI:73682"/>
        <dbReference type="EC" id="2.7.7.87"/>
    </reaction>
</comment>
<dbReference type="GO" id="GO:0003725">
    <property type="term" value="F:double-stranded RNA binding"/>
    <property type="evidence" value="ECO:0007669"/>
    <property type="project" value="InterPro"/>
</dbReference>
<dbReference type="GO" id="GO:0005737">
    <property type="term" value="C:cytoplasm"/>
    <property type="evidence" value="ECO:0007669"/>
    <property type="project" value="UniProtKB-SubCell"/>
</dbReference>
<dbReference type="GO" id="GO:0008033">
    <property type="term" value="P:tRNA processing"/>
    <property type="evidence" value="ECO:0007669"/>
    <property type="project" value="UniProtKB-KW"/>
</dbReference>
<protein>
    <recommendedName>
        <fullName evidence="10">L-threonylcarbamoyladenylate synthase</fullName>
        <ecNumber evidence="3">2.7.7.87</ecNumber>
    </recommendedName>
    <alternativeName>
        <fullName evidence="10">L-threonylcarbamoyladenylate synthase</fullName>
    </alternativeName>
</protein>
<dbReference type="GO" id="GO:0006450">
    <property type="term" value="P:regulation of translational fidelity"/>
    <property type="evidence" value="ECO:0007669"/>
    <property type="project" value="TreeGrafter"/>
</dbReference>
<keyword evidence="9" id="KW-0067">ATP-binding</keyword>
<evidence type="ECO:0000256" key="5">
    <source>
        <dbReference type="ARBA" id="ARBA00022679"/>
    </source>
</evidence>
<proteinExistence type="inferred from homology"/>
<evidence type="ECO:0000256" key="9">
    <source>
        <dbReference type="ARBA" id="ARBA00022840"/>
    </source>
</evidence>
<dbReference type="GO" id="GO:0061710">
    <property type="term" value="F:L-threonylcarbamoyladenylate synthase"/>
    <property type="evidence" value="ECO:0007669"/>
    <property type="project" value="UniProtKB-EC"/>
</dbReference>